<proteinExistence type="predicted"/>
<feature type="compositionally biased region" description="Basic residues" evidence="1">
    <location>
        <begin position="38"/>
        <end position="54"/>
    </location>
</feature>
<evidence type="ECO:0000313" key="2">
    <source>
        <dbReference type="EMBL" id="SIT11323.1"/>
    </source>
</evidence>
<dbReference type="Proteomes" id="UP000186795">
    <property type="component" value="Unassembled WGS sequence"/>
</dbReference>
<evidence type="ECO:0000256" key="1">
    <source>
        <dbReference type="SAM" id="MobiDB-lite"/>
    </source>
</evidence>
<reference evidence="3" key="1">
    <citation type="submission" date="2017-01" db="EMBL/GenBank/DDBJ databases">
        <authorList>
            <person name="Varghese N."/>
            <person name="Submissions S."/>
        </authorList>
    </citation>
    <scope>NUCLEOTIDE SEQUENCE [LARGE SCALE GENOMIC DNA]</scope>
    <source>
        <strain evidence="3">DSM 45196</strain>
    </source>
</reference>
<protein>
    <submittedName>
        <fullName evidence="2">Uncharacterized protein</fullName>
    </submittedName>
</protein>
<gene>
    <name evidence="2" type="ORF">SAMN05421790_11329</name>
</gene>
<evidence type="ECO:0000313" key="3">
    <source>
        <dbReference type="Proteomes" id="UP000186795"/>
    </source>
</evidence>
<dbReference type="AlphaFoldDB" id="A0A1N7PKY7"/>
<accession>A0A1N7PKY7</accession>
<dbReference type="EMBL" id="FTOD01000013">
    <property type="protein sequence ID" value="SIT11323.1"/>
    <property type="molecule type" value="Genomic_DNA"/>
</dbReference>
<name>A0A1N7PKY7_9BACL</name>
<sequence length="54" mass="6516">MREFFLQVLREGWALVKLVIPVIVAHHLQKTQENTKKPGSHGRYRRNRAKRHKR</sequence>
<feature type="region of interest" description="Disordered" evidence="1">
    <location>
        <begin position="29"/>
        <end position="54"/>
    </location>
</feature>
<keyword evidence="3" id="KW-1185">Reference proteome</keyword>
<organism evidence="2 3">
    <name type="scientific">Kroppenstedtia eburnea</name>
    <dbReference type="NCBI Taxonomy" id="714067"/>
    <lineage>
        <taxon>Bacteria</taxon>
        <taxon>Bacillati</taxon>
        <taxon>Bacillota</taxon>
        <taxon>Bacilli</taxon>
        <taxon>Bacillales</taxon>
        <taxon>Thermoactinomycetaceae</taxon>
        <taxon>Kroppenstedtia</taxon>
    </lineage>
</organism>
<dbReference type="RefSeq" id="WP_159439735.1">
    <property type="nucleotide sequence ID" value="NZ_CP048103.1"/>
</dbReference>